<reference evidence="1" key="1">
    <citation type="submission" date="2020-05" db="EMBL/GenBank/DDBJ databases">
        <authorList>
            <person name="Chiriac C."/>
            <person name="Salcher M."/>
            <person name="Ghai R."/>
            <person name="Kavagutti S V."/>
        </authorList>
    </citation>
    <scope>NUCLEOTIDE SEQUENCE</scope>
</reference>
<dbReference type="AlphaFoldDB" id="A0A6J6ZD07"/>
<dbReference type="EMBL" id="CAFAAQ010000184">
    <property type="protein sequence ID" value="CAB4818655.1"/>
    <property type="molecule type" value="Genomic_DNA"/>
</dbReference>
<proteinExistence type="predicted"/>
<name>A0A6J6ZD07_9ZZZZ</name>
<sequence length="98" mass="10859">MLFSGMGGELLSNAFCLSEHRGGIRRFVSRDIYKAVYAELAGKLKEVLCTPNVGLPALLGMHFEQRKVFERCGMEHNLWAMLLEDLAKSVAVTNAADN</sequence>
<organism evidence="1">
    <name type="scientific">freshwater metagenome</name>
    <dbReference type="NCBI Taxonomy" id="449393"/>
    <lineage>
        <taxon>unclassified sequences</taxon>
        <taxon>metagenomes</taxon>
        <taxon>ecological metagenomes</taxon>
    </lineage>
</organism>
<accession>A0A6J6ZD07</accession>
<protein>
    <submittedName>
        <fullName evidence="1">Unannotated protein</fullName>
    </submittedName>
</protein>
<gene>
    <name evidence="1" type="ORF">UFOPK3046_01630</name>
</gene>
<evidence type="ECO:0000313" key="1">
    <source>
        <dbReference type="EMBL" id="CAB4818655.1"/>
    </source>
</evidence>